<protein>
    <submittedName>
        <fullName evidence="2">Uncharacterized protein</fullName>
    </submittedName>
</protein>
<feature type="signal peptide" evidence="1">
    <location>
        <begin position="1"/>
        <end position="21"/>
    </location>
</feature>
<accession>A0A2P2J5K7</accession>
<dbReference type="AlphaFoldDB" id="A0A2P2J5K7"/>
<proteinExistence type="predicted"/>
<organism evidence="2">
    <name type="scientific">Rhizophora mucronata</name>
    <name type="common">Asiatic mangrove</name>
    <dbReference type="NCBI Taxonomy" id="61149"/>
    <lineage>
        <taxon>Eukaryota</taxon>
        <taxon>Viridiplantae</taxon>
        <taxon>Streptophyta</taxon>
        <taxon>Embryophyta</taxon>
        <taxon>Tracheophyta</taxon>
        <taxon>Spermatophyta</taxon>
        <taxon>Magnoliopsida</taxon>
        <taxon>eudicotyledons</taxon>
        <taxon>Gunneridae</taxon>
        <taxon>Pentapetalae</taxon>
        <taxon>rosids</taxon>
        <taxon>fabids</taxon>
        <taxon>Malpighiales</taxon>
        <taxon>Rhizophoraceae</taxon>
        <taxon>Rhizophora</taxon>
    </lineage>
</organism>
<keyword evidence="1" id="KW-0732">Signal</keyword>
<reference evidence="2" key="1">
    <citation type="submission" date="2018-02" db="EMBL/GenBank/DDBJ databases">
        <title>Rhizophora mucronata_Transcriptome.</title>
        <authorList>
            <person name="Meera S.P."/>
            <person name="Sreeshan A."/>
            <person name="Augustine A."/>
        </authorList>
    </citation>
    <scope>NUCLEOTIDE SEQUENCE</scope>
    <source>
        <tissue evidence="2">Leaf</tissue>
    </source>
</reference>
<evidence type="ECO:0000313" key="2">
    <source>
        <dbReference type="EMBL" id="MBW88761.1"/>
    </source>
</evidence>
<dbReference type="EMBL" id="GGEC01008278">
    <property type="protein sequence ID" value="MBW88761.1"/>
    <property type="molecule type" value="Transcribed_RNA"/>
</dbReference>
<feature type="chain" id="PRO_5015136530" evidence="1">
    <location>
        <begin position="22"/>
        <end position="48"/>
    </location>
</feature>
<evidence type="ECO:0000256" key="1">
    <source>
        <dbReference type="SAM" id="SignalP"/>
    </source>
</evidence>
<name>A0A2P2J5K7_RHIMU</name>
<sequence length="48" mass="5479">MSYALVRWFQSIGLLFSLSLSRPYMEAVPTRGRNLIVATFVLFNTGRV</sequence>